<dbReference type="GO" id="GO:0005737">
    <property type="term" value="C:cytoplasm"/>
    <property type="evidence" value="ECO:0007669"/>
    <property type="project" value="UniProtKB-SubCell"/>
</dbReference>
<dbReference type="SUPFAM" id="SSF55821">
    <property type="entry name" value="YrdC/RibB"/>
    <property type="match status" value="1"/>
</dbReference>
<comment type="subcellular location">
    <subcellularLocation>
        <location evidence="1">Cytoplasm</location>
    </subcellularLocation>
</comment>
<dbReference type="InterPro" id="IPR017945">
    <property type="entry name" value="DHBP_synth_RibB-like_a/b_dom"/>
</dbReference>
<evidence type="ECO:0000256" key="8">
    <source>
        <dbReference type="ARBA" id="ARBA00022695"/>
    </source>
</evidence>
<dbReference type="Pfam" id="PF01300">
    <property type="entry name" value="Sua5_yciO_yrdC"/>
    <property type="match status" value="1"/>
</dbReference>
<proteinExistence type="inferred from homology"/>
<comment type="similarity">
    <text evidence="2">Belongs to the SUA5 family.</text>
</comment>
<evidence type="ECO:0000256" key="6">
    <source>
        <dbReference type="ARBA" id="ARBA00022679"/>
    </source>
</evidence>
<dbReference type="GO" id="GO:0005524">
    <property type="term" value="F:ATP binding"/>
    <property type="evidence" value="ECO:0007669"/>
    <property type="project" value="UniProtKB-KW"/>
</dbReference>
<keyword evidence="6" id="KW-0808">Transferase</keyword>
<dbReference type="PANTHER" id="PTHR17490">
    <property type="entry name" value="SUA5"/>
    <property type="match status" value="1"/>
</dbReference>
<dbReference type="GO" id="GO:0002949">
    <property type="term" value="P:tRNA threonylcarbamoyladenosine modification"/>
    <property type="evidence" value="ECO:0007669"/>
    <property type="project" value="UniProtKB-ARBA"/>
</dbReference>
<evidence type="ECO:0000256" key="4">
    <source>
        <dbReference type="ARBA" id="ARBA00015492"/>
    </source>
</evidence>
<keyword evidence="16" id="KW-1185">Reference proteome</keyword>
<reference evidence="15" key="1">
    <citation type="submission" date="2020-06" db="EMBL/GenBank/DDBJ databases">
        <authorList>
            <person name="Onetto C."/>
        </authorList>
    </citation>
    <scope>NUCLEOTIDE SEQUENCE</scope>
</reference>
<evidence type="ECO:0000256" key="7">
    <source>
        <dbReference type="ARBA" id="ARBA00022694"/>
    </source>
</evidence>
<evidence type="ECO:0000313" key="16">
    <source>
        <dbReference type="Proteomes" id="UP000745764"/>
    </source>
</evidence>
<dbReference type="NCBIfam" id="TIGR00057">
    <property type="entry name" value="L-threonylcarbamoyladenylate synthase"/>
    <property type="match status" value="1"/>
</dbReference>
<dbReference type="InterPro" id="IPR050156">
    <property type="entry name" value="TC-AMP_synthase_SUA5"/>
</dbReference>
<keyword evidence="10" id="KW-0067">ATP-binding</keyword>
<dbReference type="OrthoDB" id="412787at2759"/>
<protein>
    <recommendedName>
        <fullName evidence="4">Threonylcarbamoyl-AMP synthase</fullName>
        <ecNumber evidence="3">2.7.7.87</ecNumber>
    </recommendedName>
    <alternativeName>
        <fullName evidence="11">L-threonylcarbamoyladenylate synthase</fullName>
    </alternativeName>
</protein>
<evidence type="ECO:0000256" key="9">
    <source>
        <dbReference type="ARBA" id="ARBA00022741"/>
    </source>
</evidence>
<evidence type="ECO:0000256" key="3">
    <source>
        <dbReference type="ARBA" id="ARBA00012584"/>
    </source>
</evidence>
<name>A0A9N8KQX7_9PEZI</name>
<dbReference type="GO" id="GO:0061710">
    <property type="term" value="F:L-threonylcarbamoyladenylate synthase"/>
    <property type="evidence" value="ECO:0007669"/>
    <property type="project" value="UniProtKB-EC"/>
</dbReference>
<dbReference type="InterPro" id="IPR006070">
    <property type="entry name" value="Sua5-like_dom"/>
</dbReference>
<dbReference type="Pfam" id="PF03481">
    <property type="entry name" value="Sua5_C"/>
    <property type="match status" value="1"/>
</dbReference>
<dbReference type="EMBL" id="CAINUL010000014">
    <property type="protein sequence ID" value="CAD0112063.1"/>
    <property type="molecule type" value="Genomic_DNA"/>
</dbReference>
<evidence type="ECO:0000256" key="2">
    <source>
        <dbReference type="ARBA" id="ARBA00007663"/>
    </source>
</evidence>
<dbReference type="InterPro" id="IPR005145">
    <property type="entry name" value="Sua5_C"/>
</dbReference>
<dbReference type="AlphaFoldDB" id="A0A9N8KQX7"/>
<dbReference type="Gene3D" id="3.40.50.11030">
    <property type="entry name" value="Threonylcarbamoyl-AMP synthase, C-terminal domain"/>
    <property type="match status" value="1"/>
</dbReference>
<gene>
    <name evidence="15" type="ORF">AWRI4620_LOCUS6318</name>
</gene>
<keyword evidence="7" id="KW-0819">tRNA processing</keyword>
<evidence type="ECO:0000256" key="10">
    <source>
        <dbReference type="ARBA" id="ARBA00022840"/>
    </source>
</evidence>
<dbReference type="GO" id="GO:0000049">
    <property type="term" value="F:tRNA binding"/>
    <property type="evidence" value="ECO:0007669"/>
    <property type="project" value="TreeGrafter"/>
</dbReference>
<comment type="catalytic activity">
    <reaction evidence="12">
        <text>L-threonine + hydrogencarbonate + ATP = L-threonylcarbamoyladenylate + diphosphate + H2O</text>
        <dbReference type="Rhea" id="RHEA:36407"/>
        <dbReference type="ChEBI" id="CHEBI:15377"/>
        <dbReference type="ChEBI" id="CHEBI:17544"/>
        <dbReference type="ChEBI" id="CHEBI:30616"/>
        <dbReference type="ChEBI" id="CHEBI:33019"/>
        <dbReference type="ChEBI" id="CHEBI:57926"/>
        <dbReference type="ChEBI" id="CHEBI:73682"/>
        <dbReference type="EC" id="2.7.7.87"/>
    </reaction>
</comment>
<accession>A0A9N8KQX7</accession>
<keyword evidence="5" id="KW-0963">Cytoplasm</keyword>
<dbReference type="FunFam" id="3.90.870.10:FF:000008">
    <property type="entry name" value="Threonylcarbamoyl-AMP synthase"/>
    <property type="match status" value="1"/>
</dbReference>
<comment type="caution">
    <text evidence="15">The sequence shown here is derived from an EMBL/GenBank/DDBJ whole genome shotgun (WGS) entry which is preliminary data.</text>
</comment>
<dbReference type="GO" id="GO:0003725">
    <property type="term" value="F:double-stranded RNA binding"/>
    <property type="evidence" value="ECO:0007669"/>
    <property type="project" value="InterPro"/>
</dbReference>
<evidence type="ECO:0000259" key="14">
    <source>
        <dbReference type="PROSITE" id="PS51163"/>
    </source>
</evidence>
<keyword evidence="9" id="KW-0547">Nucleotide-binding</keyword>
<evidence type="ECO:0000256" key="1">
    <source>
        <dbReference type="ARBA" id="ARBA00004496"/>
    </source>
</evidence>
<dbReference type="GO" id="GO:0006450">
    <property type="term" value="P:regulation of translational fidelity"/>
    <property type="evidence" value="ECO:0007669"/>
    <property type="project" value="TreeGrafter"/>
</dbReference>
<dbReference type="InterPro" id="IPR038385">
    <property type="entry name" value="Sua5/YwlC_C"/>
</dbReference>
<dbReference type="Gene3D" id="3.90.870.10">
    <property type="entry name" value="DHBP synthase"/>
    <property type="match status" value="1"/>
</dbReference>
<keyword evidence="8" id="KW-0548">Nucleotidyltransferase</keyword>
<sequence length="466" mass="50284">MGSNRITEIAREQIAQQQAQQQTQTRFLPIDATKLGHFSDKSTDTGMPLEDWDLKLDTTTQDGKDLELAASSLKKSDVPVAFPTETVYGLGADATRSAAVKGIYRAKQRPSDNPLIVHIASLKQLRRLLSSSETTPEVDPIPQIYHQLIKRFWPGPITIILPVPEGSKLAPEVTAGLRTFGARMPRNLLALALIKTADVPVAAPSANASTKPSPTAAEHVRYDLDGRIEMIVDGGPCDVGVESTVVDGLNSPPAILRPGGIGIDLIKTVPGWENTVVGYHDVSLKGDAAPRAPGMKYRHYAPKAPVMLVEAIGGKQPSALDLSRQLGTNSSVGLVRTKTWKRMPVGEVIESAEDQGLGSMELTPSGADISASPLKAMLRESAYHQKQLHAEEVIIEEGDKRFIVWDVCIGPDTASVARGLFSALRELDRKDVDAIIVEGVDDEEGDIAAAVMNRLRKAAEIKLEQL</sequence>
<dbReference type="Proteomes" id="UP000745764">
    <property type="component" value="Unassembled WGS sequence"/>
</dbReference>
<dbReference type="PROSITE" id="PS51163">
    <property type="entry name" value="YRDC"/>
    <property type="match status" value="1"/>
</dbReference>
<evidence type="ECO:0000256" key="5">
    <source>
        <dbReference type="ARBA" id="ARBA00022490"/>
    </source>
</evidence>
<organism evidence="15 16">
    <name type="scientific">Aureobasidium uvarum</name>
    <dbReference type="NCBI Taxonomy" id="2773716"/>
    <lineage>
        <taxon>Eukaryota</taxon>
        <taxon>Fungi</taxon>
        <taxon>Dikarya</taxon>
        <taxon>Ascomycota</taxon>
        <taxon>Pezizomycotina</taxon>
        <taxon>Dothideomycetes</taxon>
        <taxon>Dothideomycetidae</taxon>
        <taxon>Dothideales</taxon>
        <taxon>Saccotheciaceae</taxon>
        <taxon>Aureobasidium</taxon>
    </lineage>
</organism>
<evidence type="ECO:0000256" key="11">
    <source>
        <dbReference type="ARBA" id="ARBA00029774"/>
    </source>
</evidence>
<evidence type="ECO:0000313" key="15">
    <source>
        <dbReference type="EMBL" id="CAD0112063.1"/>
    </source>
</evidence>
<comment type="function">
    <text evidence="13">Required for the formation of a threonylcarbamoyl group on adenosine at position 37 (t(6)A37) in tRNAs that read codons beginning with adenine. Likely catalyzes the conversion of L-threonine, HCO(3)(-)/CO(2) and ATP to give threonylcarbamoyl-AMP (TC-AMP) as the acyladenylate intermediate, with the release of diphosphate. Required for normal translation, by ensuring translation fidelity at the level of codon recognition, appropriate translation initiation selection and maintenance of reading frame. Also involved in telomere replication. Binds to single-stranded telomeric (ssTG) DNA and positively regulates telomere length.</text>
</comment>
<feature type="domain" description="YrdC-like" evidence="14">
    <location>
        <begin position="63"/>
        <end position="261"/>
    </location>
</feature>
<evidence type="ECO:0000256" key="13">
    <source>
        <dbReference type="ARBA" id="ARBA00056339"/>
    </source>
</evidence>
<dbReference type="EC" id="2.7.7.87" evidence="3"/>
<dbReference type="PANTHER" id="PTHR17490:SF16">
    <property type="entry name" value="THREONYLCARBAMOYL-AMP SYNTHASE"/>
    <property type="match status" value="1"/>
</dbReference>
<evidence type="ECO:0000256" key="12">
    <source>
        <dbReference type="ARBA" id="ARBA00048366"/>
    </source>
</evidence>